<gene>
    <name evidence="1" type="ORF">LCGC14_2011680</name>
</gene>
<reference evidence="1" key="1">
    <citation type="journal article" date="2015" name="Nature">
        <title>Complex archaea that bridge the gap between prokaryotes and eukaryotes.</title>
        <authorList>
            <person name="Spang A."/>
            <person name="Saw J.H."/>
            <person name="Jorgensen S.L."/>
            <person name="Zaremba-Niedzwiedzka K."/>
            <person name="Martijn J."/>
            <person name="Lind A.E."/>
            <person name="van Eijk R."/>
            <person name="Schleper C."/>
            <person name="Guy L."/>
            <person name="Ettema T.J."/>
        </authorList>
    </citation>
    <scope>NUCLEOTIDE SEQUENCE</scope>
</reference>
<proteinExistence type="predicted"/>
<sequence>VPEVGRQLALDDGVQGAYFIDPTAYRDYGKGCVDGSKLRKRDIPYIFAGFSCTGCRSQTAPSWCNKYAKRIIRQVPEKIRREASERRQLPVVVEQAPVENPVEKWELSSELPVDLDGAKSRPIEVTIPSREVTD</sequence>
<protein>
    <submittedName>
        <fullName evidence="1">Uncharacterized protein</fullName>
    </submittedName>
</protein>
<name>A0A0F9F075_9ZZZZ</name>
<feature type="non-terminal residue" evidence="1">
    <location>
        <position position="1"/>
    </location>
</feature>
<evidence type="ECO:0000313" key="1">
    <source>
        <dbReference type="EMBL" id="KKL79753.1"/>
    </source>
</evidence>
<organism evidence="1">
    <name type="scientific">marine sediment metagenome</name>
    <dbReference type="NCBI Taxonomy" id="412755"/>
    <lineage>
        <taxon>unclassified sequences</taxon>
        <taxon>metagenomes</taxon>
        <taxon>ecological metagenomes</taxon>
    </lineage>
</organism>
<dbReference type="EMBL" id="LAZR01023074">
    <property type="protein sequence ID" value="KKL79753.1"/>
    <property type="molecule type" value="Genomic_DNA"/>
</dbReference>
<accession>A0A0F9F075</accession>
<dbReference type="AlphaFoldDB" id="A0A0F9F075"/>
<comment type="caution">
    <text evidence="1">The sequence shown here is derived from an EMBL/GenBank/DDBJ whole genome shotgun (WGS) entry which is preliminary data.</text>
</comment>